<sequence length="469" mass="48956">MATPSALPAQNLARSGAIVVGSGLAGLSAASQLISHNVPVQLLERSAKPGGNSIKASSGINGAPTKYQPVSDDAFYTDTVKSAGKAMAAMTAHRETLISTLTNSSSAAVSWLVDTNGIDLSKVAQLGGHSFPRTHRGAGQTPPGASIVTTLLKALQGSPLFQLQTSCTVTKVLQTGPRVTGVEYACENGEKKELHGPVIFAAGGFAGDAEGMLAQYRPDLAGYPSTNDPRPGTQPLLTAIGAQLLDMDLVQVHPTGFVDPANPSSPLKFLAAEVLRGEGGLLLLDGKRFIDELETRENITNAITAHPPTSKTPRQWTVQLVLDEGVYSAAKSHIDFYVWKGLMKKTKISDLGAEALDSIRQFANAASGKNADPLHRTAFANWTLTDVAPESVVYIGTVTPVVHFTMGGVLINEKAEVLKEGGERIEGLWAAGEVTGGVHGGNRLGGSSLLECVVFGRIAGSQCSGYLPA</sequence>
<name>A0ACB6R016_9PLEO</name>
<dbReference type="Proteomes" id="UP000799755">
    <property type="component" value="Unassembled WGS sequence"/>
</dbReference>
<reference evidence="1" key="1">
    <citation type="journal article" date="2020" name="Stud. Mycol.">
        <title>101 Dothideomycetes genomes: a test case for predicting lifestyles and emergence of pathogens.</title>
        <authorList>
            <person name="Haridas S."/>
            <person name="Albert R."/>
            <person name="Binder M."/>
            <person name="Bloem J."/>
            <person name="Labutti K."/>
            <person name="Salamov A."/>
            <person name="Andreopoulos B."/>
            <person name="Baker S."/>
            <person name="Barry K."/>
            <person name="Bills G."/>
            <person name="Bluhm B."/>
            <person name="Cannon C."/>
            <person name="Castanera R."/>
            <person name="Culley D."/>
            <person name="Daum C."/>
            <person name="Ezra D."/>
            <person name="Gonzalez J."/>
            <person name="Henrissat B."/>
            <person name="Kuo A."/>
            <person name="Liang C."/>
            <person name="Lipzen A."/>
            <person name="Lutzoni F."/>
            <person name="Magnuson J."/>
            <person name="Mondo S."/>
            <person name="Nolan M."/>
            <person name="Ohm R."/>
            <person name="Pangilinan J."/>
            <person name="Park H.-J."/>
            <person name="Ramirez L."/>
            <person name="Alfaro M."/>
            <person name="Sun H."/>
            <person name="Tritt A."/>
            <person name="Yoshinaga Y."/>
            <person name="Zwiers L.-H."/>
            <person name="Turgeon B."/>
            <person name="Goodwin S."/>
            <person name="Spatafora J."/>
            <person name="Crous P."/>
            <person name="Grigoriev I."/>
        </authorList>
    </citation>
    <scope>NUCLEOTIDE SEQUENCE</scope>
    <source>
        <strain evidence="1">ATCC 200398</strain>
    </source>
</reference>
<proteinExistence type="predicted"/>
<evidence type="ECO:0000313" key="1">
    <source>
        <dbReference type="EMBL" id="KAF2472440.1"/>
    </source>
</evidence>
<keyword evidence="2" id="KW-1185">Reference proteome</keyword>
<dbReference type="EMBL" id="MU003502">
    <property type="protein sequence ID" value="KAF2472440.1"/>
    <property type="molecule type" value="Genomic_DNA"/>
</dbReference>
<comment type="caution">
    <text evidence="1">The sequence shown here is derived from an EMBL/GenBank/DDBJ whole genome shotgun (WGS) entry which is preliminary data.</text>
</comment>
<gene>
    <name evidence="1" type="ORF">BDR25DRAFT_302627</name>
</gene>
<evidence type="ECO:0000313" key="2">
    <source>
        <dbReference type="Proteomes" id="UP000799755"/>
    </source>
</evidence>
<organism evidence="1 2">
    <name type="scientific">Lindgomyces ingoldianus</name>
    <dbReference type="NCBI Taxonomy" id="673940"/>
    <lineage>
        <taxon>Eukaryota</taxon>
        <taxon>Fungi</taxon>
        <taxon>Dikarya</taxon>
        <taxon>Ascomycota</taxon>
        <taxon>Pezizomycotina</taxon>
        <taxon>Dothideomycetes</taxon>
        <taxon>Pleosporomycetidae</taxon>
        <taxon>Pleosporales</taxon>
        <taxon>Lindgomycetaceae</taxon>
        <taxon>Lindgomyces</taxon>
    </lineage>
</organism>
<accession>A0ACB6R016</accession>
<protein>
    <submittedName>
        <fullName evidence="1">Flavocytochrome c</fullName>
    </submittedName>
</protein>